<accession>A0A1V2ERH9</accession>
<dbReference type="Pfam" id="PF00593">
    <property type="entry name" value="TonB_dep_Rec_b-barrel"/>
    <property type="match status" value="1"/>
</dbReference>
<dbReference type="InterPro" id="IPR037066">
    <property type="entry name" value="Plug_dom_sf"/>
</dbReference>
<evidence type="ECO:0000256" key="5">
    <source>
        <dbReference type="ARBA" id="ARBA00022496"/>
    </source>
</evidence>
<protein>
    <submittedName>
        <fullName evidence="19">FhuE receptor</fullName>
    </submittedName>
</protein>
<comment type="similarity">
    <text evidence="2 14 16">Belongs to the TonB-dependent receptor family.</text>
</comment>
<feature type="domain" description="TonB-dependent receptor plug" evidence="18">
    <location>
        <begin position="95"/>
        <end position="195"/>
    </location>
</feature>
<keyword evidence="13 14" id="KW-0998">Cell outer membrane</keyword>
<dbReference type="Proteomes" id="UP000188729">
    <property type="component" value="Unassembled WGS sequence"/>
</dbReference>
<comment type="caution">
    <text evidence="19">The sequence shown here is derived from an EMBL/GenBank/DDBJ whole genome shotgun (WGS) entry which is preliminary data.</text>
</comment>
<dbReference type="SUPFAM" id="SSF56935">
    <property type="entry name" value="Porins"/>
    <property type="match status" value="1"/>
</dbReference>
<evidence type="ECO:0000256" key="13">
    <source>
        <dbReference type="ARBA" id="ARBA00023237"/>
    </source>
</evidence>
<evidence type="ECO:0000256" key="7">
    <source>
        <dbReference type="ARBA" id="ARBA00022729"/>
    </source>
</evidence>
<keyword evidence="5" id="KW-0410">Iron transport</keyword>
<dbReference type="InterPro" id="IPR010105">
    <property type="entry name" value="TonB_sidphr_rcpt"/>
</dbReference>
<evidence type="ECO:0000256" key="11">
    <source>
        <dbReference type="ARBA" id="ARBA00023136"/>
    </source>
</evidence>
<evidence type="ECO:0000259" key="17">
    <source>
        <dbReference type="Pfam" id="PF00593"/>
    </source>
</evidence>
<evidence type="ECO:0000259" key="18">
    <source>
        <dbReference type="Pfam" id="PF07715"/>
    </source>
</evidence>
<evidence type="ECO:0000256" key="14">
    <source>
        <dbReference type="PROSITE-ProRule" id="PRU01360"/>
    </source>
</evidence>
<evidence type="ECO:0000256" key="4">
    <source>
        <dbReference type="ARBA" id="ARBA00022452"/>
    </source>
</evidence>
<dbReference type="PANTHER" id="PTHR32552">
    <property type="entry name" value="FERRICHROME IRON RECEPTOR-RELATED"/>
    <property type="match status" value="1"/>
</dbReference>
<keyword evidence="9" id="KW-0406">Ion transport</keyword>
<dbReference type="GO" id="GO:0015344">
    <property type="term" value="F:siderophore uptake transmembrane transporter activity"/>
    <property type="evidence" value="ECO:0007669"/>
    <property type="project" value="TreeGrafter"/>
</dbReference>
<feature type="domain" description="TonB-dependent receptor-like beta-barrel" evidence="17">
    <location>
        <begin position="274"/>
        <end position="728"/>
    </location>
</feature>
<evidence type="ECO:0000313" key="19">
    <source>
        <dbReference type="EMBL" id="ONF95085.1"/>
    </source>
</evidence>
<keyword evidence="10 16" id="KW-0798">TonB box</keyword>
<evidence type="ECO:0000256" key="15">
    <source>
        <dbReference type="PROSITE-ProRule" id="PRU10144"/>
    </source>
</evidence>
<keyword evidence="12 19" id="KW-0675">Receptor</keyword>
<dbReference type="CDD" id="cd01347">
    <property type="entry name" value="ligand_gated_channel"/>
    <property type="match status" value="1"/>
</dbReference>
<dbReference type="Gene3D" id="2.40.170.20">
    <property type="entry name" value="TonB-dependent receptor, beta-barrel domain"/>
    <property type="match status" value="1"/>
</dbReference>
<evidence type="ECO:0000256" key="3">
    <source>
        <dbReference type="ARBA" id="ARBA00022448"/>
    </source>
</evidence>
<dbReference type="InterPro" id="IPR010917">
    <property type="entry name" value="TonB_rcpt_CS"/>
</dbReference>
<keyword evidence="20" id="KW-1185">Reference proteome</keyword>
<dbReference type="STRING" id="1915074.SPHI_27150"/>
<gene>
    <name evidence="19" type="primary">fhuE</name>
    <name evidence="19" type="ORF">SPHI_27150</name>
</gene>
<evidence type="ECO:0000256" key="16">
    <source>
        <dbReference type="RuleBase" id="RU003357"/>
    </source>
</evidence>
<evidence type="ECO:0000256" key="8">
    <source>
        <dbReference type="ARBA" id="ARBA00023004"/>
    </source>
</evidence>
<dbReference type="Pfam" id="PF07715">
    <property type="entry name" value="Plug"/>
    <property type="match status" value="1"/>
</dbReference>
<dbReference type="EMBL" id="MPSB01000016">
    <property type="protein sequence ID" value="ONF95085.1"/>
    <property type="molecule type" value="Genomic_DNA"/>
</dbReference>
<dbReference type="Gene3D" id="2.170.130.10">
    <property type="entry name" value="TonB-dependent receptor, plug domain"/>
    <property type="match status" value="1"/>
</dbReference>
<evidence type="ECO:0000256" key="12">
    <source>
        <dbReference type="ARBA" id="ARBA00023170"/>
    </source>
</evidence>
<dbReference type="PROSITE" id="PS01156">
    <property type="entry name" value="TONB_DEPENDENT_REC_2"/>
    <property type="match status" value="1"/>
</dbReference>
<keyword evidence="4 14" id="KW-1134">Transmembrane beta strand</keyword>
<proteinExistence type="inferred from homology"/>
<dbReference type="InterPro" id="IPR036942">
    <property type="entry name" value="Beta-barrel_TonB_sf"/>
</dbReference>
<dbReference type="InterPro" id="IPR012910">
    <property type="entry name" value="Plug_dom"/>
</dbReference>
<dbReference type="PROSITE" id="PS52016">
    <property type="entry name" value="TONB_DEPENDENT_REC_3"/>
    <property type="match status" value="1"/>
</dbReference>
<dbReference type="NCBIfam" id="TIGR01783">
    <property type="entry name" value="TonB-siderophor"/>
    <property type="match status" value="1"/>
</dbReference>
<sequence length="759" mass="83695">MSLELLAPVPSLNADHPVTFRSGDTTLKTKALLLLASGFGALALPAAAQTTQAEPARDQTLAERDDTLPAEDIVVQGRYTIPDQIDTATGLGLTIRETPQSVSIVTSQRILDQNLISVRDVIENGIGVAVNETDDVRNNFYARGFRIQNTQIDGVPTAWALGGDRGETIADVSIYERVEVVRGATGLLSGVGDPSASINLVRKHADRAEWGGYLNAAYGSWNTWRVSADVGGAVTADGRLRVRGVGRYEEGNSFTDFYSNKKLVLYGTLDADVTDDTLLRVGFSHQRNEPYGAFWGSLPTFYSDGTIAEWDRSKSTAQPWTTWQTVNQNFFATLSHDFGGGWSLTGNYNRLRNTQFSEILYLFGNVNPTTGLGLSSNPYSAYGESIQDSYDAQLKGRLTIGGRDHELVLGYLNSVINRRTDSYQPLNEIPPFGSFRFPPAGDFINWNENSYPNPGFAELGTLAEDERIRQIGYYGALRLNVADWLKVIGGGRLATWRQTGTAYNVERRYGDKNVFIPYLGALVDITPNHRLYASYTTIFLPQNAQDRNFEQLDPIRGKAYEIGLKSAFFNEALQTSVALFRIEQDNLAQIDGEQIIRPGTGLFQPYRAADGVVSEGFEVEVTGQPLPNWNVNVGYSQFKARDADGIDANTDQPRRLLKAFTTYTVPNVLGGLTFGGGANYRSAAYSVGTVPGSTTPFRFEQDGFVTVNLMARLAVTEQVSLQANVDNLLDETFYSQVGNFSQYRYGRPRNFTVSANYRF</sequence>
<reference evidence="19 20" key="1">
    <citation type="submission" date="2016-11" db="EMBL/GenBank/DDBJ databases">
        <title>Genome sequence of Sphingomonas jeddahensis G39.</title>
        <authorList>
            <person name="Poehlein A."/>
            <person name="Wuebbeler J.H."/>
            <person name="Steinbuechel A."/>
            <person name="Daniel R."/>
        </authorList>
    </citation>
    <scope>NUCLEOTIDE SEQUENCE [LARGE SCALE GENOMIC DNA]</scope>
    <source>
        <strain evidence="19 20">G39</strain>
    </source>
</reference>
<evidence type="ECO:0000256" key="1">
    <source>
        <dbReference type="ARBA" id="ARBA00004571"/>
    </source>
</evidence>
<keyword evidence="7" id="KW-0732">Signal</keyword>
<evidence type="ECO:0000256" key="10">
    <source>
        <dbReference type="ARBA" id="ARBA00023077"/>
    </source>
</evidence>
<dbReference type="PANTHER" id="PTHR32552:SF74">
    <property type="entry name" value="HYDROXAMATE SIDEROPHORE RECEPTOR FHUE"/>
    <property type="match status" value="1"/>
</dbReference>
<keyword evidence="6 14" id="KW-0812">Transmembrane</keyword>
<feature type="short sequence motif" description="TonB C-terminal box" evidence="15">
    <location>
        <begin position="742"/>
        <end position="759"/>
    </location>
</feature>
<dbReference type="GO" id="GO:0015891">
    <property type="term" value="P:siderophore transport"/>
    <property type="evidence" value="ECO:0007669"/>
    <property type="project" value="InterPro"/>
</dbReference>
<keyword evidence="3 14" id="KW-0813">Transport</keyword>
<organism evidence="19 20">
    <name type="scientific">Sphingomonas jeddahensis</name>
    <dbReference type="NCBI Taxonomy" id="1915074"/>
    <lineage>
        <taxon>Bacteria</taxon>
        <taxon>Pseudomonadati</taxon>
        <taxon>Pseudomonadota</taxon>
        <taxon>Alphaproteobacteria</taxon>
        <taxon>Sphingomonadales</taxon>
        <taxon>Sphingomonadaceae</taxon>
        <taxon>Sphingomonas</taxon>
    </lineage>
</organism>
<evidence type="ECO:0000256" key="6">
    <source>
        <dbReference type="ARBA" id="ARBA00022692"/>
    </source>
</evidence>
<comment type="subcellular location">
    <subcellularLocation>
        <location evidence="1 14">Cell outer membrane</location>
        <topology evidence="1 14">Multi-pass membrane protein</topology>
    </subcellularLocation>
</comment>
<dbReference type="AlphaFoldDB" id="A0A1V2ERH9"/>
<dbReference type="GO" id="GO:0009279">
    <property type="term" value="C:cell outer membrane"/>
    <property type="evidence" value="ECO:0007669"/>
    <property type="project" value="UniProtKB-SubCell"/>
</dbReference>
<dbReference type="FunFam" id="2.170.130.10:FF:000010">
    <property type="entry name" value="Ferripyoverdine receptor"/>
    <property type="match status" value="1"/>
</dbReference>
<name>A0A1V2ERH9_9SPHN</name>
<evidence type="ECO:0000256" key="2">
    <source>
        <dbReference type="ARBA" id="ARBA00009810"/>
    </source>
</evidence>
<dbReference type="InterPro" id="IPR039426">
    <property type="entry name" value="TonB-dep_rcpt-like"/>
</dbReference>
<dbReference type="InterPro" id="IPR000531">
    <property type="entry name" value="Beta-barrel_TonB"/>
</dbReference>
<keyword evidence="8" id="KW-0408">Iron</keyword>
<dbReference type="GO" id="GO:0038023">
    <property type="term" value="F:signaling receptor activity"/>
    <property type="evidence" value="ECO:0007669"/>
    <property type="project" value="InterPro"/>
</dbReference>
<evidence type="ECO:0000313" key="20">
    <source>
        <dbReference type="Proteomes" id="UP000188729"/>
    </source>
</evidence>
<keyword evidence="11 14" id="KW-0472">Membrane</keyword>
<evidence type="ECO:0000256" key="9">
    <source>
        <dbReference type="ARBA" id="ARBA00023065"/>
    </source>
</evidence>